<dbReference type="FunFam" id="1.10.10.10:FF:000322">
    <property type="entry name" value="Probable disease resistance protein At1g63360"/>
    <property type="match status" value="1"/>
</dbReference>
<proteinExistence type="predicted"/>
<dbReference type="GO" id="GO:0098542">
    <property type="term" value="P:defense response to other organism"/>
    <property type="evidence" value="ECO:0007669"/>
    <property type="project" value="TreeGrafter"/>
</dbReference>
<sequence>MRALKLSYFNLELSLRRCFSFCAIFPKGFEIVKEELIHLWMANGFIKYEGNVEVEDVANNVWRKLYRRSFFQEAKSDKLGMIKSCKIHDLFYDLAKSIMGEECVMAEEGRCATLACLESLWISNCPELVALPSNMSQLSALRKVSIMYCCTLPDGLQRVPFLRWRETGEDWQYIKHIPKLELYFWREPTFCGKFNSLLRSVHI</sequence>
<evidence type="ECO:0000313" key="4">
    <source>
        <dbReference type="EMBL" id="WVZ09690.1"/>
    </source>
</evidence>
<dbReference type="Pfam" id="PF23559">
    <property type="entry name" value="WHD_DRP"/>
    <property type="match status" value="1"/>
</dbReference>
<dbReference type="InterPro" id="IPR058922">
    <property type="entry name" value="WHD_DRP"/>
</dbReference>
<dbReference type="Gene3D" id="1.10.10.10">
    <property type="entry name" value="Winged helix-like DNA-binding domain superfamily/Winged helix DNA-binding domain"/>
    <property type="match status" value="1"/>
</dbReference>
<dbReference type="InterPro" id="IPR044974">
    <property type="entry name" value="Disease_R_plants"/>
</dbReference>
<evidence type="ECO:0000256" key="1">
    <source>
        <dbReference type="ARBA" id="ARBA00022737"/>
    </source>
</evidence>
<keyword evidence="5" id="KW-1185">Reference proteome</keyword>
<organism evidence="4 5">
    <name type="scientific">Vigna mungo</name>
    <name type="common">Black gram</name>
    <name type="synonym">Phaseolus mungo</name>
    <dbReference type="NCBI Taxonomy" id="3915"/>
    <lineage>
        <taxon>Eukaryota</taxon>
        <taxon>Viridiplantae</taxon>
        <taxon>Streptophyta</taxon>
        <taxon>Embryophyta</taxon>
        <taxon>Tracheophyta</taxon>
        <taxon>Spermatophyta</taxon>
        <taxon>Magnoliopsida</taxon>
        <taxon>eudicotyledons</taxon>
        <taxon>Gunneridae</taxon>
        <taxon>Pentapetalae</taxon>
        <taxon>rosids</taxon>
        <taxon>fabids</taxon>
        <taxon>Fabales</taxon>
        <taxon>Fabaceae</taxon>
        <taxon>Papilionoideae</taxon>
        <taxon>50 kb inversion clade</taxon>
        <taxon>NPAAA clade</taxon>
        <taxon>indigoferoid/millettioid clade</taxon>
        <taxon>Phaseoleae</taxon>
        <taxon>Vigna</taxon>
    </lineage>
</organism>
<keyword evidence="2" id="KW-0611">Plant defense</keyword>
<dbReference type="PANTHER" id="PTHR23155">
    <property type="entry name" value="DISEASE RESISTANCE PROTEIN RP"/>
    <property type="match status" value="1"/>
</dbReference>
<evidence type="ECO:0000259" key="3">
    <source>
        <dbReference type="Pfam" id="PF23559"/>
    </source>
</evidence>
<dbReference type="Proteomes" id="UP001374535">
    <property type="component" value="Chromosome 5"/>
</dbReference>
<keyword evidence="1" id="KW-0677">Repeat</keyword>
<dbReference type="AlphaFoldDB" id="A0AAQ3NG77"/>
<reference evidence="4 5" key="1">
    <citation type="journal article" date="2023" name="Life. Sci Alliance">
        <title>Evolutionary insights into 3D genome organization and epigenetic landscape of Vigna mungo.</title>
        <authorList>
            <person name="Junaid A."/>
            <person name="Singh B."/>
            <person name="Bhatia S."/>
        </authorList>
    </citation>
    <scope>NUCLEOTIDE SEQUENCE [LARGE SCALE GENOMIC DNA]</scope>
    <source>
        <strain evidence="4">Urdbean</strain>
    </source>
</reference>
<feature type="domain" description="Disease resistance protein winged helix" evidence="3">
    <location>
        <begin position="24"/>
        <end position="95"/>
    </location>
</feature>
<dbReference type="EMBL" id="CP144696">
    <property type="protein sequence ID" value="WVZ09690.1"/>
    <property type="molecule type" value="Genomic_DNA"/>
</dbReference>
<gene>
    <name evidence="4" type="ORF">V8G54_014220</name>
</gene>
<accession>A0AAQ3NG77</accession>
<protein>
    <recommendedName>
        <fullName evidence="3">Disease resistance protein winged helix domain-containing protein</fullName>
    </recommendedName>
</protein>
<name>A0AAQ3NG77_VIGMU</name>
<dbReference type="InterPro" id="IPR036388">
    <property type="entry name" value="WH-like_DNA-bd_sf"/>
</dbReference>
<evidence type="ECO:0000256" key="2">
    <source>
        <dbReference type="ARBA" id="ARBA00022821"/>
    </source>
</evidence>
<dbReference type="PANTHER" id="PTHR23155:SF1128">
    <property type="entry name" value="OS03G0849500 PROTEIN"/>
    <property type="match status" value="1"/>
</dbReference>
<evidence type="ECO:0000313" key="5">
    <source>
        <dbReference type="Proteomes" id="UP001374535"/>
    </source>
</evidence>